<keyword evidence="3" id="KW-1185">Reference proteome</keyword>
<comment type="caution">
    <text evidence="2">The sequence shown here is derived from an EMBL/GenBank/DDBJ whole genome shotgun (WGS) entry which is preliminary data.</text>
</comment>
<protein>
    <recommendedName>
        <fullName evidence="1">Replication protein A 70 kDa DNA-binding subunit B/D first OB fold domain-containing protein</fullName>
    </recommendedName>
</protein>
<dbReference type="Proteomes" id="UP000489600">
    <property type="component" value="Unassembled WGS sequence"/>
</dbReference>
<accession>A0A565BL69</accession>
<dbReference type="SUPFAM" id="SSF50249">
    <property type="entry name" value="Nucleic acid-binding proteins"/>
    <property type="match status" value="1"/>
</dbReference>
<dbReference type="InterPro" id="IPR003871">
    <property type="entry name" value="RFA1B/D_OB_1st"/>
</dbReference>
<name>A0A565BL69_9BRAS</name>
<dbReference type="CDD" id="cd04480">
    <property type="entry name" value="RPA1_DBD_A_like"/>
    <property type="match status" value="1"/>
</dbReference>
<reference evidence="2" key="1">
    <citation type="submission" date="2019-07" db="EMBL/GenBank/DDBJ databases">
        <authorList>
            <person name="Dittberner H."/>
        </authorList>
    </citation>
    <scope>NUCLEOTIDE SEQUENCE [LARGE SCALE GENOMIC DNA]</scope>
</reference>
<dbReference type="EMBL" id="CABITT030000004">
    <property type="protein sequence ID" value="VVB02342.1"/>
    <property type="molecule type" value="Genomic_DNA"/>
</dbReference>
<dbReference type="AlphaFoldDB" id="A0A565BL69"/>
<evidence type="ECO:0000259" key="1">
    <source>
        <dbReference type="Pfam" id="PF02721"/>
    </source>
</evidence>
<dbReference type="OrthoDB" id="1108792at2759"/>
<dbReference type="Gene3D" id="2.40.50.140">
    <property type="entry name" value="Nucleic acid-binding proteins"/>
    <property type="match status" value="2"/>
</dbReference>
<dbReference type="Pfam" id="PF02721">
    <property type="entry name" value="DUF223"/>
    <property type="match status" value="1"/>
</dbReference>
<dbReference type="PANTHER" id="PTHR47165">
    <property type="entry name" value="OS03G0429900 PROTEIN"/>
    <property type="match status" value="1"/>
</dbReference>
<proteinExistence type="predicted"/>
<gene>
    <name evidence="2" type="ORF">ANE_LOCUS12786</name>
</gene>
<evidence type="ECO:0000313" key="3">
    <source>
        <dbReference type="Proteomes" id="UP000489600"/>
    </source>
</evidence>
<dbReference type="InterPro" id="IPR012340">
    <property type="entry name" value="NA-bd_OB-fold"/>
</dbReference>
<organism evidence="2 3">
    <name type="scientific">Arabis nemorensis</name>
    <dbReference type="NCBI Taxonomy" id="586526"/>
    <lineage>
        <taxon>Eukaryota</taxon>
        <taxon>Viridiplantae</taxon>
        <taxon>Streptophyta</taxon>
        <taxon>Embryophyta</taxon>
        <taxon>Tracheophyta</taxon>
        <taxon>Spermatophyta</taxon>
        <taxon>Magnoliopsida</taxon>
        <taxon>eudicotyledons</taxon>
        <taxon>Gunneridae</taxon>
        <taxon>Pentapetalae</taxon>
        <taxon>rosids</taxon>
        <taxon>malvids</taxon>
        <taxon>Brassicales</taxon>
        <taxon>Brassicaceae</taxon>
        <taxon>Arabideae</taxon>
        <taxon>Arabis</taxon>
    </lineage>
</organism>
<evidence type="ECO:0000313" key="2">
    <source>
        <dbReference type="EMBL" id="VVB02342.1"/>
    </source>
</evidence>
<sequence length="282" mass="32643">MLTLHAQTNPQQLRNPQLITFCAADMVDINDIPFYKTLNQLRVGFSTYPIVGRILRLWETQNIWKNGEIIGLTFLLLDEKVDVINCFINVRRTSLYKNIIQDGLIYSINRFYVTHSNNKYKLTHTPFSISFTNKTMISQIVGNVPKIPMHKYTMRNYNDLKSLANTNKELPDIVGQIRFVEGIELNDPNSTRPIVLRLRMQRKSVVRVALWDNVAASFRKDFGIEKLQRFTILITSINPKIRQGNLQLDSTAATRILKKETAVTTKQIRRQIKSKLNSLANY</sequence>
<feature type="domain" description="Replication protein A 70 kDa DNA-binding subunit B/D first OB fold" evidence="1">
    <location>
        <begin position="35"/>
        <end position="138"/>
    </location>
</feature>
<dbReference type="PANTHER" id="PTHR47165:SF4">
    <property type="entry name" value="OS03G0429900 PROTEIN"/>
    <property type="match status" value="1"/>
</dbReference>